<comment type="caution">
    <text evidence="2">The sequence shown here is derived from an EMBL/GenBank/DDBJ whole genome shotgun (WGS) entry which is preliminary data.</text>
</comment>
<reference evidence="2" key="2">
    <citation type="submission" date="2021-09" db="EMBL/GenBank/DDBJ databases">
        <authorList>
            <person name="Jia N."/>
            <person name="Wang J."/>
            <person name="Shi W."/>
            <person name="Du L."/>
            <person name="Sun Y."/>
            <person name="Zhan W."/>
            <person name="Jiang J."/>
            <person name="Wang Q."/>
            <person name="Zhang B."/>
            <person name="Ji P."/>
            <person name="Sakyi L.B."/>
            <person name="Cui X."/>
            <person name="Yuan T."/>
            <person name="Jiang B."/>
            <person name="Yang W."/>
            <person name="Lam T.T.-Y."/>
            <person name="Chang Q."/>
            <person name="Ding S."/>
            <person name="Wang X."/>
            <person name="Zhu J."/>
            <person name="Ruan X."/>
            <person name="Zhao L."/>
            <person name="Wei J."/>
            <person name="Que T."/>
            <person name="Du C."/>
            <person name="Cheng J."/>
            <person name="Dai P."/>
            <person name="Han X."/>
            <person name="Huang E."/>
            <person name="Gao Y."/>
            <person name="Liu J."/>
            <person name="Shao H."/>
            <person name="Ye R."/>
            <person name="Li L."/>
            <person name="Wei W."/>
            <person name="Wang X."/>
            <person name="Wang C."/>
            <person name="Huo Q."/>
            <person name="Li W."/>
            <person name="Guo W."/>
            <person name="Chen H."/>
            <person name="Chen S."/>
            <person name="Zhou L."/>
            <person name="Zhou L."/>
            <person name="Ni X."/>
            <person name="Tian J."/>
            <person name="Zhou Y."/>
            <person name="Sheng Y."/>
            <person name="Liu T."/>
            <person name="Pan Y."/>
            <person name="Xia L."/>
            <person name="Li J."/>
            <person name="Zhao F."/>
            <person name="Cao W."/>
        </authorList>
    </citation>
    <scope>NUCLEOTIDE SEQUENCE</scope>
    <source>
        <strain evidence="2">Rmic-2018</strain>
        <tissue evidence="2">Larvae</tissue>
    </source>
</reference>
<accession>A0A9J6EFZ1</accession>
<gene>
    <name evidence="2" type="ORF">HPB51_008189</name>
</gene>
<dbReference type="SUPFAM" id="SSF54928">
    <property type="entry name" value="RNA-binding domain, RBD"/>
    <property type="match status" value="1"/>
</dbReference>
<evidence type="ECO:0000313" key="2">
    <source>
        <dbReference type="EMBL" id="KAH8033194.1"/>
    </source>
</evidence>
<name>A0A9J6EFZ1_RHIMP</name>
<dbReference type="AlphaFoldDB" id="A0A9J6EFZ1"/>
<dbReference type="EMBL" id="JABSTU010000004">
    <property type="protein sequence ID" value="KAH8033194.1"/>
    <property type="molecule type" value="Genomic_DNA"/>
</dbReference>
<keyword evidence="3" id="KW-1185">Reference proteome</keyword>
<dbReference type="Proteomes" id="UP000821866">
    <property type="component" value="Chromosome 2"/>
</dbReference>
<feature type="region of interest" description="Disordered" evidence="1">
    <location>
        <begin position="340"/>
        <end position="381"/>
    </location>
</feature>
<dbReference type="InterPro" id="IPR035979">
    <property type="entry name" value="RBD_domain_sf"/>
</dbReference>
<dbReference type="CDD" id="cd00590">
    <property type="entry name" value="RRM_SF"/>
    <property type="match status" value="1"/>
</dbReference>
<sequence>MQKRMPLYANLTYLREPARIKAGLTLHEEGSHPPPRRVESPSLQKRPTRTLRDHFTEDQFEPIILKNTVEKKLRFGQDAPENFFSTLMCKNPVPHVLEFKFSLRAATVAQFLRPSKDVSYTEDVGSVVSSQHELINGGHGCPYERSNFEQALEERELLGHVCYVLPKKQPNLWVMVLKTAEDKRIVAKVAALCVNQRYCAVVDPSLKETTIKVHWVPFNVTNEAIRQMFEQYGVVKEVIHENCIEKGFEDKESTTWHISICLEKEFFKRSIPHLRNISEERVCVFIPGRQPRCLKCLTVRRGDRNVRRKCKRCPTCGTYGPEDERNALCLRPRYDLVETKNKSSSIRRSLQAKIPGASGERRGAVPPDVGETAEDPKASVD</sequence>
<evidence type="ECO:0000313" key="3">
    <source>
        <dbReference type="Proteomes" id="UP000821866"/>
    </source>
</evidence>
<feature type="compositionally biased region" description="Basic and acidic residues" evidence="1">
    <location>
        <begin position="26"/>
        <end position="39"/>
    </location>
</feature>
<organism evidence="2 3">
    <name type="scientific">Rhipicephalus microplus</name>
    <name type="common">Cattle tick</name>
    <name type="synonym">Boophilus microplus</name>
    <dbReference type="NCBI Taxonomy" id="6941"/>
    <lineage>
        <taxon>Eukaryota</taxon>
        <taxon>Metazoa</taxon>
        <taxon>Ecdysozoa</taxon>
        <taxon>Arthropoda</taxon>
        <taxon>Chelicerata</taxon>
        <taxon>Arachnida</taxon>
        <taxon>Acari</taxon>
        <taxon>Parasitiformes</taxon>
        <taxon>Ixodida</taxon>
        <taxon>Ixodoidea</taxon>
        <taxon>Ixodidae</taxon>
        <taxon>Rhipicephalinae</taxon>
        <taxon>Rhipicephalus</taxon>
        <taxon>Boophilus</taxon>
    </lineage>
</organism>
<proteinExistence type="predicted"/>
<reference evidence="2" key="1">
    <citation type="journal article" date="2020" name="Cell">
        <title>Large-Scale Comparative Analyses of Tick Genomes Elucidate Their Genetic Diversity and Vector Capacities.</title>
        <authorList>
            <consortium name="Tick Genome and Microbiome Consortium (TIGMIC)"/>
            <person name="Jia N."/>
            <person name="Wang J."/>
            <person name="Shi W."/>
            <person name="Du L."/>
            <person name="Sun Y."/>
            <person name="Zhan W."/>
            <person name="Jiang J.F."/>
            <person name="Wang Q."/>
            <person name="Zhang B."/>
            <person name="Ji P."/>
            <person name="Bell-Sakyi L."/>
            <person name="Cui X.M."/>
            <person name="Yuan T.T."/>
            <person name="Jiang B.G."/>
            <person name="Yang W.F."/>
            <person name="Lam T.T."/>
            <person name="Chang Q.C."/>
            <person name="Ding S.J."/>
            <person name="Wang X.J."/>
            <person name="Zhu J.G."/>
            <person name="Ruan X.D."/>
            <person name="Zhao L."/>
            <person name="Wei J.T."/>
            <person name="Ye R.Z."/>
            <person name="Que T.C."/>
            <person name="Du C.H."/>
            <person name="Zhou Y.H."/>
            <person name="Cheng J.X."/>
            <person name="Dai P.F."/>
            <person name="Guo W.B."/>
            <person name="Han X.H."/>
            <person name="Huang E.J."/>
            <person name="Li L.F."/>
            <person name="Wei W."/>
            <person name="Gao Y.C."/>
            <person name="Liu J.Z."/>
            <person name="Shao H.Z."/>
            <person name="Wang X."/>
            <person name="Wang C.C."/>
            <person name="Yang T.C."/>
            <person name="Huo Q.B."/>
            <person name="Li W."/>
            <person name="Chen H.Y."/>
            <person name="Chen S.E."/>
            <person name="Zhou L.G."/>
            <person name="Ni X.B."/>
            <person name="Tian J.H."/>
            <person name="Sheng Y."/>
            <person name="Liu T."/>
            <person name="Pan Y.S."/>
            <person name="Xia L.Y."/>
            <person name="Li J."/>
            <person name="Zhao F."/>
            <person name="Cao W.C."/>
        </authorList>
    </citation>
    <scope>NUCLEOTIDE SEQUENCE</scope>
    <source>
        <strain evidence="2">Rmic-2018</strain>
    </source>
</reference>
<evidence type="ECO:0000256" key="1">
    <source>
        <dbReference type="SAM" id="MobiDB-lite"/>
    </source>
</evidence>
<dbReference type="GO" id="GO:0003676">
    <property type="term" value="F:nucleic acid binding"/>
    <property type="evidence" value="ECO:0007669"/>
    <property type="project" value="InterPro"/>
</dbReference>
<protein>
    <submittedName>
        <fullName evidence="2">Uncharacterized protein</fullName>
    </submittedName>
</protein>
<dbReference type="VEuPathDB" id="VectorBase:LOC119184376"/>
<feature type="region of interest" description="Disordered" evidence="1">
    <location>
        <begin position="26"/>
        <end position="48"/>
    </location>
</feature>